<dbReference type="RefSeq" id="WP_097127563.1">
    <property type="nucleotide sequence ID" value="NZ_OCMT01000001.1"/>
</dbReference>
<evidence type="ECO:0000313" key="1">
    <source>
        <dbReference type="EMBL" id="SOD11451.1"/>
    </source>
</evidence>
<dbReference type="EMBL" id="OCMT01000001">
    <property type="protein sequence ID" value="SOD11451.1"/>
    <property type="molecule type" value="Genomic_DNA"/>
</dbReference>
<proteinExistence type="predicted"/>
<name>A0A285ZP44_9SPHI</name>
<protein>
    <submittedName>
        <fullName evidence="1">Uncharacterized protein</fullName>
    </submittedName>
</protein>
<evidence type="ECO:0000313" key="2">
    <source>
        <dbReference type="Proteomes" id="UP000219281"/>
    </source>
</evidence>
<dbReference type="AlphaFoldDB" id="A0A285ZP44"/>
<sequence length="168" mass="19895">MEYNNNNDIYFERKLDPVPIQTLFKITGEVDGIRVQNDNVNCYFKGINEQELEEAYNKYLSALNLNFNPLSFNNTDYELADKEQQELTQKIITSHIYFYTVNDLPITVKRSDFIDSFTIDQVVWLLDKKLQLKNKDTNLSLAFGAHLLRQDLTIYGDMIKGRRRYYDR</sequence>
<dbReference type="Proteomes" id="UP000219281">
    <property type="component" value="Unassembled WGS sequence"/>
</dbReference>
<keyword evidence="2" id="KW-1185">Reference proteome</keyword>
<dbReference type="OrthoDB" id="982150at2"/>
<gene>
    <name evidence="1" type="ORF">SAMN06297358_0157</name>
</gene>
<reference evidence="2" key="1">
    <citation type="submission" date="2017-09" db="EMBL/GenBank/DDBJ databases">
        <authorList>
            <person name="Varghese N."/>
            <person name="Submissions S."/>
        </authorList>
    </citation>
    <scope>NUCLEOTIDE SEQUENCE [LARGE SCALE GENOMIC DNA]</scope>
    <source>
        <strain evidence="2">CGMCC 1.12803</strain>
    </source>
</reference>
<organism evidence="1 2">
    <name type="scientific">Pedobacter xixiisoli</name>
    <dbReference type="NCBI Taxonomy" id="1476464"/>
    <lineage>
        <taxon>Bacteria</taxon>
        <taxon>Pseudomonadati</taxon>
        <taxon>Bacteroidota</taxon>
        <taxon>Sphingobacteriia</taxon>
        <taxon>Sphingobacteriales</taxon>
        <taxon>Sphingobacteriaceae</taxon>
        <taxon>Pedobacter</taxon>
    </lineage>
</organism>
<accession>A0A285ZP44</accession>